<reference evidence="7" key="1">
    <citation type="submission" date="2015-05" db="EMBL/GenBank/DDBJ databases">
        <authorList>
            <consortium name="Pathogen Informatics"/>
        </authorList>
    </citation>
    <scope>NUCLEOTIDE SEQUENCE [LARGE SCALE GENOMIC DNA]</scope>
    <source>
        <strain evidence="7">L1-83</strain>
    </source>
</reference>
<feature type="region of interest" description="Disordered" evidence="1">
    <location>
        <begin position="1"/>
        <end position="22"/>
    </location>
</feature>
<protein>
    <submittedName>
        <fullName evidence="5">DUF3887 domain-containing protein</fullName>
    </submittedName>
</protein>
<dbReference type="EMBL" id="QSFX01000022">
    <property type="protein sequence ID" value="RHA87052.1"/>
    <property type="molecule type" value="Genomic_DNA"/>
</dbReference>
<keyword evidence="7" id="KW-1185">Reference proteome</keyword>
<evidence type="ECO:0000256" key="1">
    <source>
        <dbReference type="SAM" id="MobiDB-lite"/>
    </source>
</evidence>
<evidence type="ECO:0000256" key="2">
    <source>
        <dbReference type="SAM" id="Phobius"/>
    </source>
</evidence>
<evidence type="ECO:0000259" key="3">
    <source>
        <dbReference type="Pfam" id="PF13026"/>
    </source>
</evidence>
<dbReference type="Proteomes" id="UP000283738">
    <property type="component" value="Unassembled WGS sequence"/>
</dbReference>
<dbReference type="Pfam" id="PF13026">
    <property type="entry name" value="DUF3887"/>
    <property type="match status" value="1"/>
</dbReference>
<reference evidence="4" key="2">
    <citation type="submission" date="2015-05" db="EMBL/GenBank/DDBJ databases">
        <authorList>
            <person name="Wang D.B."/>
            <person name="Wang M."/>
        </authorList>
    </citation>
    <scope>NUCLEOTIDE SEQUENCE [LARGE SCALE GENOMIC DNA]</scope>
    <source>
        <strain evidence="4">L1-83</strain>
    </source>
</reference>
<keyword evidence="2" id="KW-1133">Transmembrane helix</keyword>
<evidence type="ECO:0000313" key="7">
    <source>
        <dbReference type="Proteomes" id="UP000049828"/>
    </source>
</evidence>
<reference evidence="8 9" key="3">
    <citation type="submission" date="2018-08" db="EMBL/GenBank/DDBJ databases">
        <title>A genome reference for cultivated species of the human gut microbiota.</title>
        <authorList>
            <person name="Zou Y."/>
            <person name="Xue W."/>
            <person name="Luo G."/>
        </authorList>
    </citation>
    <scope>NUCLEOTIDE SEQUENCE [LARGE SCALE GENOMIC DNA]</scope>
    <source>
        <strain evidence="5 9">AF28-15</strain>
        <strain evidence="6 8">AM42-1AC</strain>
    </source>
</reference>
<dbReference type="EMBL" id="CVRS01000084">
    <property type="protein sequence ID" value="CRL40682.1"/>
    <property type="molecule type" value="Genomic_DNA"/>
</dbReference>
<dbReference type="RefSeq" id="WP_021922373.1">
    <property type="nucleotide sequence ID" value="NZ_CABJFX010000022.1"/>
</dbReference>
<keyword evidence="2" id="KW-0472">Membrane</keyword>
<sequence>MQKKESAERKMSKIKTKKALTPEQKKKRIRNIIIVAVILVAASVATYWMQPQNKALAESEVFSEEEVKAQAEKIIGLLNAEDFDSLQSLVVPDMQEIMNKERMDEGKARISEDWGDFVSIETMQDAEIIQRGAHIAAVYVTAEYENIEVHYTLAFNEDMKLASFGIQ</sequence>
<evidence type="ECO:0000313" key="6">
    <source>
        <dbReference type="EMBL" id="RHA87052.1"/>
    </source>
</evidence>
<proteinExistence type="predicted"/>
<gene>
    <name evidence="6" type="ORF">DW914_12005</name>
    <name evidence="5" type="ORF">DWY96_11065</name>
    <name evidence="4" type="ORF">RIL183_27101</name>
</gene>
<dbReference type="InterPro" id="IPR024981">
    <property type="entry name" value="DUF3887"/>
</dbReference>
<accession>A0A0M6WSK1</accession>
<dbReference type="AlphaFoldDB" id="A0A0M6WSK1"/>
<dbReference type="Gene3D" id="3.10.450.590">
    <property type="match status" value="1"/>
</dbReference>
<keyword evidence="2" id="KW-0812">Transmembrane</keyword>
<dbReference type="Proteomes" id="UP000283492">
    <property type="component" value="Unassembled WGS sequence"/>
</dbReference>
<feature type="domain" description="DUF3887" evidence="3">
    <location>
        <begin position="71"/>
        <end position="164"/>
    </location>
</feature>
<evidence type="ECO:0000313" key="9">
    <source>
        <dbReference type="Proteomes" id="UP000283738"/>
    </source>
</evidence>
<dbReference type="Proteomes" id="UP000049828">
    <property type="component" value="Unassembled WGS sequence"/>
</dbReference>
<organism evidence="4 7">
    <name type="scientific">Roseburia inulinivorans</name>
    <dbReference type="NCBI Taxonomy" id="360807"/>
    <lineage>
        <taxon>Bacteria</taxon>
        <taxon>Bacillati</taxon>
        <taxon>Bacillota</taxon>
        <taxon>Clostridia</taxon>
        <taxon>Lachnospirales</taxon>
        <taxon>Lachnospiraceae</taxon>
        <taxon>Roseburia</taxon>
    </lineage>
</organism>
<evidence type="ECO:0000313" key="4">
    <source>
        <dbReference type="EMBL" id="CRL40682.1"/>
    </source>
</evidence>
<feature type="transmembrane region" description="Helical" evidence="2">
    <location>
        <begin position="32"/>
        <end position="49"/>
    </location>
</feature>
<evidence type="ECO:0000313" key="5">
    <source>
        <dbReference type="EMBL" id="RGQ47655.1"/>
    </source>
</evidence>
<dbReference type="EMBL" id="QRTF01000024">
    <property type="protein sequence ID" value="RGQ47655.1"/>
    <property type="molecule type" value="Genomic_DNA"/>
</dbReference>
<name>A0A0M6WSK1_9FIRM</name>
<evidence type="ECO:0000313" key="8">
    <source>
        <dbReference type="Proteomes" id="UP000283492"/>
    </source>
</evidence>
<dbReference type="OrthoDB" id="2088055at2"/>
<feature type="compositionally biased region" description="Basic and acidic residues" evidence="1">
    <location>
        <begin position="1"/>
        <end position="11"/>
    </location>
</feature>